<protein>
    <recommendedName>
        <fullName evidence="3">Transglutaminase-like domain-containing protein</fullName>
    </recommendedName>
</protein>
<organism evidence="2">
    <name type="scientific">marine sediment metagenome</name>
    <dbReference type="NCBI Taxonomy" id="412755"/>
    <lineage>
        <taxon>unclassified sequences</taxon>
        <taxon>metagenomes</taxon>
        <taxon>ecological metagenomes</taxon>
    </lineage>
</organism>
<gene>
    <name evidence="2" type="ORF">S03H2_28900</name>
</gene>
<keyword evidence="1" id="KW-0812">Transmembrane</keyword>
<feature type="non-terminal residue" evidence="2">
    <location>
        <position position="106"/>
    </location>
</feature>
<dbReference type="PROSITE" id="PS51257">
    <property type="entry name" value="PROKAR_LIPOPROTEIN"/>
    <property type="match status" value="1"/>
</dbReference>
<comment type="caution">
    <text evidence="2">The sequence shown here is derived from an EMBL/GenBank/DDBJ whole genome shotgun (WGS) entry which is preliminary data.</text>
</comment>
<accession>X1HSG6</accession>
<sequence length="106" mass="12466">MFEKKYIKKIILIISILSIIFLTGCGGFFNFDGWIWPDDLEFIAMIEGLKTPSDIGNYMIENFTGEEHLFYELDPYTLWKIKKGDCSDFANFGRFAAHWHGYETYQ</sequence>
<dbReference type="EMBL" id="BARU01017416">
    <property type="protein sequence ID" value="GAH59975.1"/>
    <property type="molecule type" value="Genomic_DNA"/>
</dbReference>
<keyword evidence="1" id="KW-1133">Transmembrane helix</keyword>
<proteinExistence type="predicted"/>
<reference evidence="2" key="1">
    <citation type="journal article" date="2014" name="Front. Microbiol.">
        <title>High frequency of phylogenetically diverse reductive dehalogenase-homologous genes in deep subseafloor sedimentary metagenomes.</title>
        <authorList>
            <person name="Kawai M."/>
            <person name="Futagami T."/>
            <person name="Toyoda A."/>
            <person name="Takaki Y."/>
            <person name="Nishi S."/>
            <person name="Hori S."/>
            <person name="Arai W."/>
            <person name="Tsubouchi T."/>
            <person name="Morono Y."/>
            <person name="Uchiyama I."/>
            <person name="Ito T."/>
            <person name="Fujiyama A."/>
            <person name="Inagaki F."/>
            <person name="Takami H."/>
        </authorList>
    </citation>
    <scope>NUCLEOTIDE SEQUENCE</scope>
    <source>
        <strain evidence="2">Expedition CK06-06</strain>
    </source>
</reference>
<name>X1HSG6_9ZZZZ</name>
<keyword evidence="1" id="KW-0472">Membrane</keyword>
<evidence type="ECO:0000256" key="1">
    <source>
        <dbReference type="SAM" id="Phobius"/>
    </source>
</evidence>
<dbReference type="AlphaFoldDB" id="X1HSG6"/>
<feature type="transmembrane region" description="Helical" evidence="1">
    <location>
        <begin position="12"/>
        <end position="31"/>
    </location>
</feature>
<evidence type="ECO:0008006" key="3">
    <source>
        <dbReference type="Google" id="ProtNLM"/>
    </source>
</evidence>
<evidence type="ECO:0000313" key="2">
    <source>
        <dbReference type="EMBL" id="GAH59975.1"/>
    </source>
</evidence>